<dbReference type="InterPro" id="IPR036249">
    <property type="entry name" value="Thioredoxin-like_sf"/>
</dbReference>
<dbReference type="InterPro" id="IPR036282">
    <property type="entry name" value="Glutathione-S-Trfase_C_sf"/>
</dbReference>
<protein>
    <submittedName>
        <fullName evidence="3">Glutathione binding-like protein</fullName>
    </submittedName>
</protein>
<dbReference type="Pfam" id="PF13409">
    <property type="entry name" value="GST_N_2"/>
    <property type="match status" value="1"/>
</dbReference>
<dbReference type="SFLD" id="SFLDS00019">
    <property type="entry name" value="Glutathione_Transferase_(cytos"/>
    <property type="match status" value="1"/>
</dbReference>
<evidence type="ECO:0000313" key="4">
    <source>
        <dbReference type="Proteomes" id="UP001374803"/>
    </source>
</evidence>
<dbReference type="Gene3D" id="1.20.1050.10">
    <property type="match status" value="1"/>
</dbReference>
<keyword evidence="4" id="KW-1185">Reference proteome</keyword>
<gene>
    <name evidence="3" type="ORF">LVJ94_25120</name>
</gene>
<dbReference type="InterPro" id="IPR040079">
    <property type="entry name" value="Glutathione_S-Trfase"/>
</dbReference>
<dbReference type="Proteomes" id="UP001374803">
    <property type="component" value="Chromosome"/>
</dbReference>
<dbReference type="PROSITE" id="PS50404">
    <property type="entry name" value="GST_NTER"/>
    <property type="match status" value="1"/>
</dbReference>
<dbReference type="CDD" id="cd03188">
    <property type="entry name" value="GST_C_Beta"/>
    <property type="match status" value="1"/>
</dbReference>
<reference evidence="3" key="1">
    <citation type="submission" date="2021-12" db="EMBL/GenBank/DDBJ databases">
        <title>Discovery of the Pendulisporaceae a myxobacterial family with distinct sporulation behavior and unique specialized metabolism.</title>
        <authorList>
            <person name="Garcia R."/>
            <person name="Popoff A."/>
            <person name="Bader C.D."/>
            <person name="Loehr J."/>
            <person name="Walesch S."/>
            <person name="Walt C."/>
            <person name="Boldt J."/>
            <person name="Bunk B."/>
            <person name="Haeckl F.J.F.P.J."/>
            <person name="Gunesch A.P."/>
            <person name="Birkelbach J."/>
            <person name="Nuebel U."/>
            <person name="Pietschmann T."/>
            <person name="Bach T."/>
            <person name="Mueller R."/>
        </authorList>
    </citation>
    <scope>NUCLEOTIDE SEQUENCE</scope>
    <source>
        <strain evidence="3">MSr11367</strain>
    </source>
</reference>
<dbReference type="SUPFAM" id="SSF52833">
    <property type="entry name" value="Thioredoxin-like"/>
    <property type="match status" value="1"/>
</dbReference>
<proteinExistence type="predicted"/>
<feature type="domain" description="GST C-terminal" evidence="2">
    <location>
        <begin position="86"/>
        <end position="218"/>
    </location>
</feature>
<dbReference type="SFLD" id="SFLDG01150">
    <property type="entry name" value="Main.1:_Beta-like"/>
    <property type="match status" value="1"/>
</dbReference>
<dbReference type="PROSITE" id="PS50405">
    <property type="entry name" value="GST_CTER"/>
    <property type="match status" value="1"/>
</dbReference>
<evidence type="ECO:0000259" key="2">
    <source>
        <dbReference type="PROSITE" id="PS50405"/>
    </source>
</evidence>
<dbReference type="Pfam" id="PF00043">
    <property type="entry name" value="GST_C"/>
    <property type="match status" value="1"/>
</dbReference>
<dbReference type="Gene3D" id="3.40.30.10">
    <property type="entry name" value="Glutaredoxin"/>
    <property type="match status" value="1"/>
</dbReference>
<dbReference type="EMBL" id="CP089983">
    <property type="protein sequence ID" value="WXB10496.1"/>
    <property type="molecule type" value="Genomic_DNA"/>
</dbReference>
<dbReference type="PANTHER" id="PTHR44051">
    <property type="entry name" value="GLUTATHIONE S-TRANSFERASE-RELATED"/>
    <property type="match status" value="1"/>
</dbReference>
<accession>A0ABZ2LMU1</accession>
<dbReference type="SUPFAM" id="SSF47616">
    <property type="entry name" value="GST C-terminal domain-like"/>
    <property type="match status" value="1"/>
</dbReference>
<dbReference type="RefSeq" id="WP_394840170.1">
    <property type="nucleotide sequence ID" value="NZ_CP089929.1"/>
</dbReference>
<evidence type="ECO:0000259" key="1">
    <source>
        <dbReference type="PROSITE" id="PS50404"/>
    </source>
</evidence>
<dbReference type="SFLD" id="SFLDG00358">
    <property type="entry name" value="Main_(cytGST)"/>
    <property type="match status" value="1"/>
</dbReference>
<dbReference type="CDD" id="cd03057">
    <property type="entry name" value="GST_N_Beta"/>
    <property type="match status" value="1"/>
</dbReference>
<dbReference type="PANTHER" id="PTHR44051:SF8">
    <property type="entry name" value="GLUTATHIONE S-TRANSFERASE GSTA"/>
    <property type="match status" value="1"/>
</dbReference>
<name>A0ABZ2LMU1_9BACT</name>
<dbReference type="InterPro" id="IPR010987">
    <property type="entry name" value="Glutathione-S-Trfase_C-like"/>
</dbReference>
<evidence type="ECO:0000313" key="3">
    <source>
        <dbReference type="EMBL" id="WXB10496.1"/>
    </source>
</evidence>
<dbReference type="InterPro" id="IPR004045">
    <property type="entry name" value="Glutathione_S-Trfase_N"/>
</dbReference>
<sequence length="220" mass="24373">MQLYFSPLSCSLATRISLYEAGAKATFVEVDPKTKLTEDGKDFREVHPLGLVPTVRTDGGDVLTENAAILQYVASAFPDANLAPNDTLGRTRLQQWLCFIGTELHKSLFVPLLDKKAPAEVKSYALEKEASRLGYLEKHLTGREFLLDQFSVADAYLLAVLNWTAVVPIDLANYPVVQAYANRLRERPSIAKAIAEERVLYARELARHASQARSASPINP</sequence>
<organism evidence="3 4">
    <name type="scientific">Pendulispora rubella</name>
    <dbReference type="NCBI Taxonomy" id="2741070"/>
    <lineage>
        <taxon>Bacteria</taxon>
        <taxon>Pseudomonadati</taxon>
        <taxon>Myxococcota</taxon>
        <taxon>Myxococcia</taxon>
        <taxon>Myxococcales</taxon>
        <taxon>Sorangiineae</taxon>
        <taxon>Pendulisporaceae</taxon>
        <taxon>Pendulispora</taxon>
    </lineage>
</organism>
<feature type="domain" description="GST N-terminal" evidence="1">
    <location>
        <begin position="1"/>
        <end position="81"/>
    </location>
</feature>
<dbReference type="InterPro" id="IPR004046">
    <property type="entry name" value="GST_C"/>
</dbReference>